<dbReference type="OrthoDB" id="5982524at2"/>
<reference evidence="2 3" key="1">
    <citation type="submission" date="2018-07" db="EMBL/GenBank/DDBJ databases">
        <title>Dyella monticola sp. nov. and Dyella psychrodurans sp. nov. isolated from monsoon evergreen broad-leaved forest soil of Dinghu Mountain, China.</title>
        <authorList>
            <person name="Gao Z."/>
            <person name="Qiu L."/>
        </authorList>
    </citation>
    <scope>NUCLEOTIDE SEQUENCE [LARGE SCALE GENOMIC DNA]</scope>
    <source>
        <strain evidence="2 3">4MSK11</strain>
    </source>
</reference>
<dbReference type="SUPFAM" id="SSF74653">
    <property type="entry name" value="TolA/TonB C-terminal domain"/>
    <property type="match status" value="1"/>
</dbReference>
<evidence type="ECO:0000256" key="1">
    <source>
        <dbReference type="SAM" id="SignalP"/>
    </source>
</evidence>
<dbReference type="RefSeq" id="WP_115478238.1">
    <property type="nucleotide sequence ID" value="NZ_QRBF01000004.1"/>
</dbReference>
<dbReference type="AlphaFoldDB" id="A0A370X454"/>
<keyword evidence="3" id="KW-1185">Reference proteome</keyword>
<gene>
    <name evidence="2" type="ORF">DWU99_11655</name>
</gene>
<evidence type="ECO:0000313" key="3">
    <source>
        <dbReference type="Proteomes" id="UP000255334"/>
    </source>
</evidence>
<evidence type="ECO:0000313" key="2">
    <source>
        <dbReference type="EMBL" id="RDS83199.1"/>
    </source>
</evidence>
<organism evidence="2 3">
    <name type="scientific">Dyella psychrodurans</name>
    <dbReference type="NCBI Taxonomy" id="1927960"/>
    <lineage>
        <taxon>Bacteria</taxon>
        <taxon>Pseudomonadati</taxon>
        <taxon>Pseudomonadota</taxon>
        <taxon>Gammaproteobacteria</taxon>
        <taxon>Lysobacterales</taxon>
        <taxon>Rhodanobacteraceae</taxon>
        <taxon>Dyella</taxon>
    </lineage>
</organism>
<dbReference type="Proteomes" id="UP000255334">
    <property type="component" value="Unassembled WGS sequence"/>
</dbReference>
<feature type="signal peptide" evidence="1">
    <location>
        <begin position="1"/>
        <end position="15"/>
    </location>
</feature>
<protein>
    <submittedName>
        <fullName evidence="2">Energy transducer TonB</fullName>
    </submittedName>
</protein>
<name>A0A370X454_9GAMM</name>
<comment type="caution">
    <text evidence="2">The sequence shown here is derived from an EMBL/GenBank/DDBJ whole genome shotgun (WGS) entry which is preliminary data.</text>
</comment>
<sequence>MAALLCAAMSSAVLAAGPSDIRKTAEASMLVTGWIEVMPDGSVHDYSIDHPEKIPLVVLQLIKNNVPSWKFKLDDKVAVIERARMNLRILAKRVDDTHNSIGIIGATFGETGDKSSDIVSEKYITTPRYPRTAVDARVDGTVFLLLRIGKQGQVEDVAAEQVNLGEYGSENQMRYYRGLLEDAALKAAREWTFNTPTTGKQTSYPYWYVRVPVNFNIHTLGHDEDTYGKWEGYIPGPRQPIAWLQAEHAAPVTPDAIPTQGLTQLDPNLSLATPLAP</sequence>
<keyword evidence="1" id="KW-0732">Signal</keyword>
<proteinExistence type="predicted"/>
<dbReference type="EMBL" id="QRBF01000004">
    <property type="protein sequence ID" value="RDS83199.1"/>
    <property type="molecule type" value="Genomic_DNA"/>
</dbReference>
<dbReference type="Gene3D" id="3.30.1150.10">
    <property type="match status" value="1"/>
</dbReference>
<feature type="chain" id="PRO_5016893875" evidence="1">
    <location>
        <begin position="16"/>
        <end position="277"/>
    </location>
</feature>
<accession>A0A370X454</accession>